<keyword evidence="2" id="KW-1185">Reference proteome</keyword>
<dbReference type="EMBL" id="CAAALY010279373">
    <property type="protein sequence ID" value="VEL43181.1"/>
    <property type="molecule type" value="Genomic_DNA"/>
</dbReference>
<accession>A0A448XRJ6</accession>
<organism evidence="1 2">
    <name type="scientific">Protopolystoma xenopodis</name>
    <dbReference type="NCBI Taxonomy" id="117903"/>
    <lineage>
        <taxon>Eukaryota</taxon>
        <taxon>Metazoa</taxon>
        <taxon>Spiralia</taxon>
        <taxon>Lophotrochozoa</taxon>
        <taxon>Platyhelminthes</taxon>
        <taxon>Monogenea</taxon>
        <taxon>Polyopisthocotylea</taxon>
        <taxon>Polystomatidea</taxon>
        <taxon>Polystomatidae</taxon>
        <taxon>Protopolystoma</taxon>
    </lineage>
</organism>
<protein>
    <submittedName>
        <fullName evidence="1">Uncharacterized protein</fullName>
    </submittedName>
</protein>
<evidence type="ECO:0000313" key="1">
    <source>
        <dbReference type="EMBL" id="VEL43181.1"/>
    </source>
</evidence>
<name>A0A448XRJ6_9PLAT</name>
<sequence>MCQSYGWLYAATCTPLPTSLSTATCRSSLLPSGGGALASSEGYEVYILLMRNRLDMVNSLVEAAVSLIYVSFSHAFNFDISI</sequence>
<gene>
    <name evidence="1" type="ORF">PXEA_LOCUS36621</name>
</gene>
<dbReference type="Proteomes" id="UP000784294">
    <property type="component" value="Unassembled WGS sequence"/>
</dbReference>
<comment type="caution">
    <text evidence="1">The sequence shown here is derived from an EMBL/GenBank/DDBJ whole genome shotgun (WGS) entry which is preliminary data.</text>
</comment>
<reference evidence="1" key="1">
    <citation type="submission" date="2018-11" db="EMBL/GenBank/DDBJ databases">
        <authorList>
            <consortium name="Pathogen Informatics"/>
        </authorList>
    </citation>
    <scope>NUCLEOTIDE SEQUENCE</scope>
</reference>
<proteinExistence type="predicted"/>
<dbReference type="AlphaFoldDB" id="A0A448XRJ6"/>
<evidence type="ECO:0000313" key="2">
    <source>
        <dbReference type="Proteomes" id="UP000784294"/>
    </source>
</evidence>